<dbReference type="Proteomes" id="UP001320209">
    <property type="component" value="Chromosome"/>
</dbReference>
<keyword evidence="1" id="KW-0175">Coiled coil</keyword>
<dbReference type="RefSeq" id="WP_236864737.1">
    <property type="nucleotide sequence ID" value="NZ_AP025225.1"/>
</dbReference>
<name>A0ABN6L3D4_9PROT</name>
<reference evidence="2" key="1">
    <citation type="submission" date="2021-10" db="EMBL/GenBank/DDBJ databases">
        <title>Genome Sequence of The Candidatus Hydrogeosomobacter endosymbioticus, an Intracellular Bacterial Symbiont of the Anaerobic Ciliate GW7.</title>
        <authorList>
            <person name="Shiohama Y."/>
            <person name="Shinzato N."/>
        </authorList>
    </citation>
    <scope>NUCLEOTIDE SEQUENCE [LARGE SCALE GENOMIC DNA]</scope>
    <source>
        <strain evidence="2">200920</strain>
    </source>
</reference>
<evidence type="ECO:0008006" key="4">
    <source>
        <dbReference type="Google" id="ProtNLM"/>
    </source>
</evidence>
<protein>
    <recommendedName>
        <fullName evidence="4">Septum formation initiator</fullName>
    </recommendedName>
</protein>
<proteinExistence type="predicted"/>
<sequence>MVIVFFAWMFCYFSYHAVYGKRGYIAWIEHKNRISEAKSELDLLSRQRAKLMDKISVMQDDIDKDSLEQLAWEQLRYIDNKKLVILLPGGKGKR</sequence>
<keyword evidence="3" id="KW-1185">Reference proteome</keyword>
<gene>
    <name evidence="2" type="ORF">HYD_5300</name>
</gene>
<dbReference type="EMBL" id="AP025225">
    <property type="protein sequence ID" value="BDB96397.1"/>
    <property type="molecule type" value="Genomic_DNA"/>
</dbReference>
<evidence type="ECO:0000313" key="3">
    <source>
        <dbReference type="Proteomes" id="UP001320209"/>
    </source>
</evidence>
<feature type="coiled-coil region" evidence="1">
    <location>
        <begin position="34"/>
        <end position="61"/>
    </location>
</feature>
<evidence type="ECO:0000313" key="2">
    <source>
        <dbReference type="EMBL" id="BDB96397.1"/>
    </source>
</evidence>
<evidence type="ECO:0000256" key="1">
    <source>
        <dbReference type="SAM" id="Coils"/>
    </source>
</evidence>
<organism evidence="2 3">
    <name type="scientific">Candidatus Hydrogenosomobacter endosymbioticus</name>
    <dbReference type="NCBI Taxonomy" id="2558174"/>
    <lineage>
        <taxon>Bacteria</taxon>
        <taxon>Pseudomonadati</taxon>
        <taxon>Pseudomonadota</taxon>
        <taxon>Alphaproteobacteria</taxon>
        <taxon>Holosporales</taxon>
        <taxon>Holosporaceae</taxon>
        <taxon>Candidatus Hydrogenosomobacter</taxon>
    </lineage>
</organism>
<accession>A0ABN6L3D4</accession>